<comment type="caution">
    <text evidence="10">The sequence shown here is derived from an EMBL/GenBank/DDBJ whole genome shotgun (WGS) entry which is preliminary data.</text>
</comment>
<evidence type="ECO:0000259" key="9">
    <source>
        <dbReference type="PROSITE" id="PS00651"/>
    </source>
</evidence>
<reference evidence="10" key="1">
    <citation type="submission" date="2020-10" db="EMBL/GenBank/DDBJ databases">
        <authorList>
            <person name="Gilroy R."/>
        </authorList>
    </citation>
    <scope>NUCLEOTIDE SEQUENCE</scope>
    <source>
        <strain evidence="10">10669</strain>
    </source>
</reference>
<dbReference type="GO" id="GO:0006412">
    <property type="term" value="P:translation"/>
    <property type="evidence" value="ECO:0007669"/>
    <property type="project" value="UniProtKB-UniRule"/>
</dbReference>
<dbReference type="PROSITE" id="PS00651">
    <property type="entry name" value="RIBOSOMAL_L9"/>
    <property type="match status" value="1"/>
</dbReference>
<dbReference type="InterPro" id="IPR000244">
    <property type="entry name" value="Ribosomal_bL9"/>
</dbReference>
<evidence type="ECO:0000256" key="1">
    <source>
        <dbReference type="ARBA" id="ARBA00010605"/>
    </source>
</evidence>
<organism evidence="10 11">
    <name type="scientific">Candidatus Spyradosoma merdigallinarum</name>
    <dbReference type="NCBI Taxonomy" id="2840950"/>
    <lineage>
        <taxon>Bacteria</taxon>
        <taxon>Pseudomonadati</taxon>
        <taxon>Verrucomicrobiota</taxon>
        <taxon>Opitutia</taxon>
        <taxon>Opitutia incertae sedis</taxon>
        <taxon>Candidatus Spyradosoma</taxon>
    </lineage>
</organism>
<evidence type="ECO:0000256" key="4">
    <source>
        <dbReference type="ARBA" id="ARBA00022980"/>
    </source>
</evidence>
<evidence type="ECO:0000256" key="7">
    <source>
        <dbReference type="HAMAP-Rule" id="MF_00503"/>
    </source>
</evidence>
<name>A0A9D1NIJ0_9BACT</name>
<dbReference type="SUPFAM" id="SSF55653">
    <property type="entry name" value="Ribosomal protein L9 C-domain"/>
    <property type="match status" value="1"/>
</dbReference>
<dbReference type="GO" id="GO:0005840">
    <property type="term" value="C:ribosome"/>
    <property type="evidence" value="ECO:0007669"/>
    <property type="project" value="UniProtKB-KW"/>
</dbReference>
<keyword evidence="3 7" id="KW-0694">RNA-binding</keyword>
<evidence type="ECO:0000256" key="6">
    <source>
        <dbReference type="ARBA" id="ARBA00035292"/>
    </source>
</evidence>
<dbReference type="GO" id="GO:0003735">
    <property type="term" value="F:structural constituent of ribosome"/>
    <property type="evidence" value="ECO:0007669"/>
    <property type="project" value="InterPro"/>
</dbReference>
<keyword evidence="2 7" id="KW-0699">rRNA-binding</keyword>
<dbReference type="InterPro" id="IPR020069">
    <property type="entry name" value="Ribosomal_bL9_C"/>
</dbReference>
<proteinExistence type="inferred from homology"/>
<evidence type="ECO:0000256" key="2">
    <source>
        <dbReference type="ARBA" id="ARBA00022730"/>
    </source>
</evidence>
<dbReference type="Gene3D" id="3.40.5.10">
    <property type="entry name" value="Ribosomal protein L9, N-terminal domain"/>
    <property type="match status" value="1"/>
</dbReference>
<keyword evidence="4 7" id="KW-0689">Ribosomal protein</keyword>
<dbReference type="Pfam" id="PF03948">
    <property type="entry name" value="Ribosomal_L9_C"/>
    <property type="match status" value="1"/>
</dbReference>
<feature type="region of interest" description="Disordered" evidence="8">
    <location>
        <begin position="151"/>
        <end position="182"/>
    </location>
</feature>
<dbReference type="InterPro" id="IPR036935">
    <property type="entry name" value="Ribosomal_bL9_N_sf"/>
</dbReference>
<dbReference type="InterPro" id="IPR036791">
    <property type="entry name" value="Ribosomal_bL9_C_sf"/>
</dbReference>
<dbReference type="InterPro" id="IPR009027">
    <property type="entry name" value="Ribosomal_bL9/RNase_H1_N"/>
</dbReference>
<dbReference type="AlphaFoldDB" id="A0A9D1NIJ0"/>
<dbReference type="PANTHER" id="PTHR21368">
    <property type="entry name" value="50S RIBOSOMAL PROTEIN L9"/>
    <property type="match status" value="1"/>
</dbReference>
<dbReference type="Proteomes" id="UP000886812">
    <property type="component" value="Unassembled WGS sequence"/>
</dbReference>
<gene>
    <name evidence="7" type="primary">rplI</name>
    <name evidence="10" type="ORF">IAC75_01595</name>
</gene>
<dbReference type="GO" id="GO:1990904">
    <property type="term" value="C:ribonucleoprotein complex"/>
    <property type="evidence" value="ECO:0007669"/>
    <property type="project" value="UniProtKB-KW"/>
</dbReference>
<sequence>MALSEVLLKKPVAGLGAEGDQVKVRAGYARNFLLPQGIAVPVTQANRKQIEALKKARAIREAKELDEAKALAAKLEGVELSFSVKTGEGGKLFGSVSTADIAAKLAEQGLEIARKQIHLPHGPMKLLGKHTASVKLHPEISVEISVEIVSENPVEEEEAPKAKKGRKTEEAAAPAEDAPKAE</sequence>
<evidence type="ECO:0000256" key="8">
    <source>
        <dbReference type="SAM" id="MobiDB-lite"/>
    </source>
</evidence>
<dbReference type="InterPro" id="IPR020594">
    <property type="entry name" value="Ribosomal_bL9_bac/chp"/>
</dbReference>
<comment type="function">
    <text evidence="7">Binds to the 23S rRNA.</text>
</comment>
<comment type="similarity">
    <text evidence="1 7">Belongs to the bacterial ribosomal protein bL9 family.</text>
</comment>
<dbReference type="NCBIfam" id="TIGR00158">
    <property type="entry name" value="L9"/>
    <property type="match status" value="1"/>
</dbReference>
<dbReference type="GO" id="GO:0019843">
    <property type="term" value="F:rRNA binding"/>
    <property type="evidence" value="ECO:0007669"/>
    <property type="project" value="UniProtKB-UniRule"/>
</dbReference>
<evidence type="ECO:0000313" key="10">
    <source>
        <dbReference type="EMBL" id="HIV03827.1"/>
    </source>
</evidence>
<evidence type="ECO:0000256" key="3">
    <source>
        <dbReference type="ARBA" id="ARBA00022884"/>
    </source>
</evidence>
<dbReference type="SUPFAM" id="SSF55658">
    <property type="entry name" value="L9 N-domain-like"/>
    <property type="match status" value="1"/>
</dbReference>
<feature type="domain" description="Ribosomal protein L9" evidence="9">
    <location>
        <begin position="16"/>
        <end position="43"/>
    </location>
</feature>
<dbReference type="Pfam" id="PF01281">
    <property type="entry name" value="Ribosomal_L9_N"/>
    <property type="match status" value="1"/>
</dbReference>
<dbReference type="Gene3D" id="3.10.430.100">
    <property type="entry name" value="Ribosomal protein L9, C-terminal domain"/>
    <property type="match status" value="1"/>
</dbReference>
<dbReference type="HAMAP" id="MF_00503">
    <property type="entry name" value="Ribosomal_bL9"/>
    <property type="match status" value="1"/>
</dbReference>
<evidence type="ECO:0000313" key="11">
    <source>
        <dbReference type="Proteomes" id="UP000886812"/>
    </source>
</evidence>
<accession>A0A9D1NIJ0</accession>
<protein>
    <recommendedName>
        <fullName evidence="6 7">Large ribosomal subunit protein bL9</fullName>
    </recommendedName>
</protein>
<dbReference type="InterPro" id="IPR020070">
    <property type="entry name" value="Ribosomal_bL9_N"/>
</dbReference>
<evidence type="ECO:0000256" key="5">
    <source>
        <dbReference type="ARBA" id="ARBA00023274"/>
    </source>
</evidence>
<dbReference type="EMBL" id="DVOG01000042">
    <property type="protein sequence ID" value="HIV03827.1"/>
    <property type="molecule type" value="Genomic_DNA"/>
</dbReference>
<keyword evidence="5 7" id="KW-0687">Ribonucleoprotein</keyword>
<reference evidence="10" key="2">
    <citation type="journal article" date="2021" name="PeerJ">
        <title>Extensive microbial diversity within the chicken gut microbiome revealed by metagenomics and culture.</title>
        <authorList>
            <person name="Gilroy R."/>
            <person name="Ravi A."/>
            <person name="Getino M."/>
            <person name="Pursley I."/>
            <person name="Horton D.L."/>
            <person name="Alikhan N.F."/>
            <person name="Baker D."/>
            <person name="Gharbi K."/>
            <person name="Hall N."/>
            <person name="Watson M."/>
            <person name="Adriaenssens E.M."/>
            <person name="Foster-Nyarko E."/>
            <person name="Jarju S."/>
            <person name="Secka A."/>
            <person name="Antonio M."/>
            <person name="Oren A."/>
            <person name="Chaudhuri R.R."/>
            <person name="La Ragione R."/>
            <person name="Hildebrand F."/>
            <person name="Pallen M.J."/>
        </authorList>
    </citation>
    <scope>NUCLEOTIDE SEQUENCE</scope>
    <source>
        <strain evidence="10">10669</strain>
    </source>
</reference>